<accession>A0A9P1D4G7</accession>
<dbReference type="EMBL" id="CAMXCT010003312">
    <property type="protein sequence ID" value="CAI4003678.1"/>
    <property type="molecule type" value="Genomic_DNA"/>
</dbReference>
<keyword evidence="6" id="KW-1185">Reference proteome</keyword>
<evidence type="ECO:0000313" key="5">
    <source>
        <dbReference type="EMBL" id="CAL4790990.1"/>
    </source>
</evidence>
<evidence type="ECO:0000313" key="4">
    <source>
        <dbReference type="EMBL" id="CAI4003678.1"/>
    </source>
</evidence>
<sequence>MVNGVSCGQRFGSATDPLEVPDLEEYWGAHRVVTCDAPVFWVNFSVSGNVKRFLDISAGSLHPFSSFGSERLWDLRIDALVLAPGLPVLETSSLEIDVPAGSSGVLLKSADDASTCRHAETELNVKVYQGLCGYFDNFGSWGVYSSVLLDRHVEVDSPGLVAFWLRGLRTGKFWVMLGAAGPETEDLIGTRRIPKASCECGHVDPSRPGDPFSGHADFWELWTPAGEGLPLVTQCAGNPSRESYCSHQSTTSSTSTTTTTTTTTTTPSASATTTTGSAQMSTTTSSDDALDSTTISSTDLPSGSSQTQTTRQTTRQTTVATTRSSTSVSTQVTTLGNIDGMGCGTADCAFRRAQEISMWRMQQAMAIEFVCDPAIDFVRGMIPHHQGAVDMCAALDGVQTWSEVGVVHFCNHVALDQNWEVRGMRQWLQERNLDEQKACSGDCNSACQTARAFQAANEKMHKAMTVNYTCRVEEDFIQAMLPHHQGAVDMCAIVLTSSTDSYLLSLCTNITRIQTAEMSWMKDWLDYKGLPVGASCSSTIAQTYCADLMPITDVCHDMGGDGLCDCTTLTDSCSRTATAGSRRFAVSMVCRRSCGLCQVEKTAADIVIELLRLEPVTEASTTSIIRSTSIIRWPDLGLESTSRPTIAIASGASTSLGWLHLMLFLLCGFVLGFPM</sequence>
<dbReference type="PANTHER" id="PTHR36933">
    <property type="entry name" value="SLL0788 PROTEIN"/>
    <property type="match status" value="1"/>
</dbReference>
<evidence type="ECO:0000259" key="3">
    <source>
        <dbReference type="Pfam" id="PF03713"/>
    </source>
</evidence>
<feature type="domain" description="DUF305" evidence="3">
    <location>
        <begin position="376"/>
        <end position="525"/>
    </location>
</feature>
<dbReference type="InterPro" id="IPR005183">
    <property type="entry name" value="DUF305_CopM-like"/>
</dbReference>
<organism evidence="4">
    <name type="scientific">Cladocopium goreaui</name>
    <dbReference type="NCBI Taxonomy" id="2562237"/>
    <lineage>
        <taxon>Eukaryota</taxon>
        <taxon>Sar</taxon>
        <taxon>Alveolata</taxon>
        <taxon>Dinophyceae</taxon>
        <taxon>Suessiales</taxon>
        <taxon>Symbiodiniaceae</taxon>
        <taxon>Cladocopium</taxon>
    </lineage>
</organism>
<proteinExistence type="predicted"/>
<comment type="caution">
    <text evidence="4">The sequence shown here is derived from an EMBL/GenBank/DDBJ whole genome shotgun (WGS) entry which is preliminary data.</text>
</comment>
<name>A0A9P1D4G7_9DINO</name>
<keyword evidence="2" id="KW-1133">Transmembrane helix</keyword>
<gene>
    <name evidence="4" type="ORF">C1SCF055_LOCUS29525</name>
</gene>
<dbReference type="Proteomes" id="UP001152797">
    <property type="component" value="Unassembled WGS sequence"/>
</dbReference>
<dbReference type="Pfam" id="PF03713">
    <property type="entry name" value="DUF305"/>
    <property type="match status" value="1"/>
</dbReference>
<reference evidence="5 6" key="2">
    <citation type="submission" date="2024-05" db="EMBL/GenBank/DDBJ databases">
        <authorList>
            <person name="Chen Y."/>
            <person name="Shah S."/>
            <person name="Dougan E. K."/>
            <person name="Thang M."/>
            <person name="Chan C."/>
        </authorList>
    </citation>
    <scope>NUCLEOTIDE SEQUENCE [LARGE SCALE GENOMIC DNA]</scope>
</reference>
<dbReference type="AlphaFoldDB" id="A0A9P1D4G7"/>
<keyword evidence="2" id="KW-0472">Membrane</keyword>
<dbReference type="EMBL" id="CAMXCT030003312">
    <property type="protein sequence ID" value="CAL4790990.1"/>
    <property type="molecule type" value="Genomic_DNA"/>
</dbReference>
<dbReference type="EMBL" id="CAMXCT020003312">
    <property type="protein sequence ID" value="CAL1157053.1"/>
    <property type="molecule type" value="Genomic_DNA"/>
</dbReference>
<dbReference type="InterPro" id="IPR012347">
    <property type="entry name" value="Ferritin-like"/>
</dbReference>
<feature type="compositionally biased region" description="Low complexity" evidence="1">
    <location>
        <begin position="249"/>
        <end position="326"/>
    </location>
</feature>
<dbReference type="Gene3D" id="1.20.1260.10">
    <property type="match status" value="1"/>
</dbReference>
<reference evidence="4" key="1">
    <citation type="submission" date="2022-10" db="EMBL/GenBank/DDBJ databases">
        <authorList>
            <person name="Chen Y."/>
            <person name="Dougan E. K."/>
            <person name="Chan C."/>
            <person name="Rhodes N."/>
            <person name="Thang M."/>
        </authorList>
    </citation>
    <scope>NUCLEOTIDE SEQUENCE</scope>
</reference>
<evidence type="ECO:0000313" key="6">
    <source>
        <dbReference type="Proteomes" id="UP001152797"/>
    </source>
</evidence>
<evidence type="ECO:0000256" key="1">
    <source>
        <dbReference type="SAM" id="MobiDB-lite"/>
    </source>
</evidence>
<protein>
    <submittedName>
        <fullName evidence="5">BTB domain-containing protein</fullName>
    </submittedName>
</protein>
<dbReference type="OrthoDB" id="431751at2759"/>
<evidence type="ECO:0000256" key="2">
    <source>
        <dbReference type="SAM" id="Phobius"/>
    </source>
</evidence>
<dbReference type="PANTHER" id="PTHR36933:SF1">
    <property type="entry name" value="SLL0788 PROTEIN"/>
    <property type="match status" value="1"/>
</dbReference>
<keyword evidence="2" id="KW-0812">Transmembrane</keyword>
<feature type="transmembrane region" description="Helical" evidence="2">
    <location>
        <begin position="655"/>
        <end position="673"/>
    </location>
</feature>
<feature type="region of interest" description="Disordered" evidence="1">
    <location>
        <begin position="240"/>
        <end position="326"/>
    </location>
</feature>